<accession>A0A6A6I2R9</accession>
<evidence type="ECO:0000256" key="1">
    <source>
        <dbReference type="SAM" id="MobiDB-lite"/>
    </source>
</evidence>
<sequence length="413" mass="47270">MITNNTALQSLAIVPTFVTRRSFPEMMQEFQQSTLPQGILYLAILASELFTWRELSIWGAQGGWNKLERLYTFAHLLNAFIGKAAQLEELAVQPLCWTDLDAVKPYVETLQSGASSALTFPGMRRFVYSTCERITNQQHNGDMLPWVLLKMMPGLTDFDMAHYHFVNGSPGPAGVDTPGAEELRNLRQVCPKIERYQLDFAVDGRWPFDLLNELARFPQPIELDLYLHLALEDAKRLSKKRKCQYAFEYMKSIRKSVSLPVQSPFRVGFKTIRPAAEMEGHYRIPDYNFYLSKRGNTCCGERKSKPSKPFSPKFDFGDISVEELVKMSNRPICKMLVALPLGFVPAKWYVHEFRKSYTIIDEILRRCSRIARWRCLEDATLFDLWDAKGSDAHGSSEGEEVQEDPRPQALGDS</sequence>
<keyword evidence="3" id="KW-1185">Reference proteome</keyword>
<dbReference type="EMBL" id="ML987202">
    <property type="protein sequence ID" value="KAF2244641.1"/>
    <property type="molecule type" value="Genomic_DNA"/>
</dbReference>
<evidence type="ECO:0000313" key="3">
    <source>
        <dbReference type="Proteomes" id="UP000800094"/>
    </source>
</evidence>
<dbReference type="Proteomes" id="UP000800094">
    <property type="component" value="Unassembled WGS sequence"/>
</dbReference>
<feature type="region of interest" description="Disordered" evidence="1">
    <location>
        <begin position="391"/>
        <end position="413"/>
    </location>
</feature>
<gene>
    <name evidence="2" type="ORF">BU26DRAFT_83302</name>
</gene>
<protein>
    <submittedName>
        <fullName evidence="2">Uncharacterized protein</fullName>
    </submittedName>
</protein>
<name>A0A6A6I2R9_9PLEO</name>
<dbReference type="OrthoDB" id="3800024at2759"/>
<dbReference type="GeneID" id="54589718"/>
<dbReference type="AlphaFoldDB" id="A0A6A6I2R9"/>
<proteinExistence type="predicted"/>
<evidence type="ECO:0000313" key="2">
    <source>
        <dbReference type="EMBL" id="KAF2244641.1"/>
    </source>
</evidence>
<dbReference type="RefSeq" id="XP_033679645.1">
    <property type="nucleotide sequence ID" value="XM_033836388.1"/>
</dbReference>
<organism evidence="2 3">
    <name type="scientific">Trematosphaeria pertusa</name>
    <dbReference type="NCBI Taxonomy" id="390896"/>
    <lineage>
        <taxon>Eukaryota</taxon>
        <taxon>Fungi</taxon>
        <taxon>Dikarya</taxon>
        <taxon>Ascomycota</taxon>
        <taxon>Pezizomycotina</taxon>
        <taxon>Dothideomycetes</taxon>
        <taxon>Pleosporomycetidae</taxon>
        <taxon>Pleosporales</taxon>
        <taxon>Massarineae</taxon>
        <taxon>Trematosphaeriaceae</taxon>
        <taxon>Trematosphaeria</taxon>
    </lineage>
</organism>
<reference evidence="2" key="1">
    <citation type="journal article" date="2020" name="Stud. Mycol.">
        <title>101 Dothideomycetes genomes: a test case for predicting lifestyles and emergence of pathogens.</title>
        <authorList>
            <person name="Haridas S."/>
            <person name="Albert R."/>
            <person name="Binder M."/>
            <person name="Bloem J."/>
            <person name="Labutti K."/>
            <person name="Salamov A."/>
            <person name="Andreopoulos B."/>
            <person name="Baker S."/>
            <person name="Barry K."/>
            <person name="Bills G."/>
            <person name="Bluhm B."/>
            <person name="Cannon C."/>
            <person name="Castanera R."/>
            <person name="Culley D."/>
            <person name="Daum C."/>
            <person name="Ezra D."/>
            <person name="Gonzalez J."/>
            <person name="Henrissat B."/>
            <person name="Kuo A."/>
            <person name="Liang C."/>
            <person name="Lipzen A."/>
            <person name="Lutzoni F."/>
            <person name="Magnuson J."/>
            <person name="Mondo S."/>
            <person name="Nolan M."/>
            <person name="Ohm R."/>
            <person name="Pangilinan J."/>
            <person name="Park H.-J."/>
            <person name="Ramirez L."/>
            <person name="Alfaro M."/>
            <person name="Sun H."/>
            <person name="Tritt A."/>
            <person name="Yoshinaga Y."/>
            <person name="Zwiers L.-H."/>
            <person name="Turgeon B."/>
            <person name="Goodwin S."/>
            <person name="Spatafora J."/>
            <person name="Crous P."/>
            <person name="Grigoriev I."/>
        </authorList>
    </citation>
    <scope>NUCLEOTIDE SEQUENCE</scope>
    <source>
        <strain evidence="2">CBS 122368</strain>
    </source>
</reference>